<keyword evidence="1" id="KW-1133">Transmembrane helix</keyword>
<accession>A0ABQ5VZ38</accession>
<sequence>MATSKTARKPSRSTSRRAANKTAEKVEWIVAGVATLVVVVLMGFLVYEAVTRSGGSPDLAVSHIESTRTRAGLAVLLEVDNAGHAAASAVEVVGRTGANGQEARVVTIDYVPAEARRRATLVFPPETRPEDVRLHVLGYADP</sequence>
<gene>
    <name evidence="2" type="ORF">GCM10010862_03220</name>
</gene>
<keyword evidence="1" id="KW-0812">Transmembrane</keyword>
<comment type="caution">
    <text evidence="2">The sequence shown here is derived from an EMBL/GenBank/DDBJ whole genome shotgun (WGS) entry which is preliminary data.</text>
</comment>
<evidence type="ECO:0000313" key="3">
    <source>
        <dbReference type="Proteomes" id="UP001156691"/>
    </source>
</evidence>
<name>A0ABQ5VZ38_9HYPH</name>
<dbReference type="RefSeq" id="WP_284338526.1">
    <property type="nucleotide sequence ID" value="NZ_BSNS01000002.1"/>
</dbReference>
<evidence type="ECO:0000313" key="2">
    <source>
        <dbReference type="EMBL" id="GLQ53064.1"/>
    </source>
</evidence>
<reference evidence="3" key="1">
    <citation type="journal article" date="2019" name="Int. J. Syst. Evol. Microbiol.">
        <title>The Global Catalogue of Microorganisms (GCM) 10K type strain sequencing project: providing services to taxonomists for standard genome sequencing and annotation.</title>
        <authorList>
            <consortium name="The Broad Institute Genomics Platform"/>
            <consortium name="The Broad Institute Genome Sequencing Center for Infectious Disease"/>
            <person name="Wu L."/>
            <person name="Ma J."/>
        </authorList>
    </citation>
    <scope>NUCLEOTIDE SEQUENCE [LARGE SCALE GENOMIC DNA]</scope>
    <source>
        <strain evidence="3">NBRC 112416</strain>
    </source>
</reference>
<protein>
    <submittedName>
        <fullName evidence="2">TIGR02588 family protein</fullName>
    </submittedName>
</protein>
<proteinExistence type="predicted"/>
<keyword evidence="3" id="KW-1185">Reference proteome</keyword>
<evidence type="ECO:0000256" key="1">
    <source>
        <dbReference type="SAM" id="Phobius"/>
    </source>
</evidence>
<keyword evidence="1" id="KW-0472">Membrane</keyword>
<organism evidence="2 3">
    <name type="scientific">Devosia nitrariae</name>
    <dbReference type="NCBI Taxonomy" id="2071872"/>
    <lineage>
        <taxon>Bacteria</taxon>
        <taxon>Pseudomonadati</taxon>
        <taxon>Pseudomonadota</taxon>
        <taxon>Alphaproteobacteria</taxon>
        <taxon>Hyphomicrobiales</taxon>
        <taxon>Devosiaceae</taxon>
        <taxon>Devosia</taxon>
    </lineage>
</organism>
<dbReference type="EMBL" id="BSNS01000002">
    <property type="protein sequence ID" value="GLQ53064.1"/>
    <property type="molecule type" value="Genomic_DNA"/>
</dbReference>
<feature type="transmembrane region" description="Helical" evidence="1">
    <location>
        <begin position="26"/>
        <end position="47"/>
    </location>
</feature>
<dbReference type="Proteomes" id="UP001156691">
    <property type="component" value="Unassembled WGS sequence"/>
</dbReference>